<comment type="caution">
    <text evidence="2">The sequence shown here is derived from an EMBL/GenBank/DDBJ whole genome shotgun (WGS) entry which is preliminary data.</text>
</comment>
<dbReference type="Proteomes" id="UP000740926">
    <property type="component" value="Unassembled WGS sequence"/>
</dbReference>
<protein>
    <submittedName>
        <fullName evidence="2">Uncharacterized protein</fullName>
    </submittedName>
</protein>
<evidence type="ECO:0000256" key="1">
    <source>
        <dbReference type="SAM" id="MobiDB-lite"/>
    </source>
</evidence>
<name>A0A9P6XMQ4_9FUNG</name>
<dbReference type="EMBL" id="JAANIU010018685">
    <property type="protein sequence ID" value="KAG1525113.1"/>
    <property type="molecule type" value="Genomic_DNA"/>
</dbReference>
<evidence type="ECO:0000313" key="2">
    <source>
        <dbReference type="EMBL" id="KAG1525113.1"/>
    </source>
</evidence>
<accession>A0A9P6XMQ4</accession>
<evidence type="ECO:0000313" key="3">
    <source>
        <dbReference type="Proteomes" id="UP000740926"/>
    </source>
</evidence>
<reference evidence="2 3" key="1">
    <citation type="journal article" date="2020" name="Microb. Genom.">
        <title>Genetic diversity of clinical and environmental Mucorales isolates obtained from an investigation of mucormycosis cases among solid organ transplant recipients.</title>
        <authorList>
            <person name="Nguyen M.H."/>
            <person name="Kaul D."/>
            <person name="Muto C."/>
            <person name="Cheng S.J."/>
            <person name="Richter R.A."/>
            <person name="Bruno V.M."/>
            <person name="Liu G."/>
            <person name="Beyhan S."/>
            <person name="Sundermann A.J."/>
            <person name="Mounaud S."/>
            <person name="Pasculle A.W."/>
            <person name="Nierman W.C."/>
            <person name="Driscoll E."/>
            <person name="Cumbie R."/>
            <person name="Clancy C.J."/>
            <person name="Dupont C.L."/>
        </authorList>
    </citation>
    <scope>NUCLEOTIDE SEQUENCE [LARGE SCALE GENOMIC DNA]</scope>
    <source>
        <strain evidence="2 3">GL24</strain>
    </source>
</reference>
<keyword evidence="3" id="KW-1185">Reference proteome</keyword>
<feature type="compositionally biased region" description="Basic residues" evidence="1">
    <location>
        <begin position="34"/>
        <end position="43"/>
    </location>
</feature>
<organism evidence="2 3">
    <name type="scientific">Rhizopus delemar</name>
    <dbReference type="NCBI Taxonomy" id="936053"/>
    <lineage>
        <taxon>Eukaryota</taxon>
        <taxon>Fungi</taxon>
        <taxon>Fungi incertae sedis</taxon>
        <taxon>Mucoromycota</taxon>
        <taxon>Mucoromycotina</taxon>
        <taxon>Mucoromycetes</taxon>
        <taxon>Mucorales</taxon>
        <taxon>Mucorineae</taxon>
        <taxon>Rhizopodaceae</taxon>
        <taxon>Rhizopus</taxon>
    </lineage>
</organism>
<sequence>MGIAPGTPPHAPGRVARRLARHAPAADPAAGRHAVSRQHRHPVALRLPPPGAPGAVSRHGAGRPAA</sequence>
<gene>
    <name evidence="2" type="ORF">G6F50_018478</name>
</gene>
<dbReference type="AlphaFoldDB" id="A0A9P6XMQ4"/>
<feature type="compositionally biased region" description="Low complexity" evidence="1">
    <location>
        <begin position="22"/>
        <end position="33"/>
    </location>
</feature>
<proteinExistence type="predicted"/>
<feature type="region of interest" description="Disordered" evidence="1">
    <location>
        <begin position="19"/>
        <end position="66"/>
    </location>
</feature>